<dbReference type="EMBL" id="BOSE01000007">
    <property type="protein sequence ID" value="GIP18038.1"/>
    <property type="molecule type" value="Genomic_DNA"/>
</dbReference>
<dbReference type="Proteomes" id="UP000683139">
    <property type="component" value="Unassembled WGS sequence"/>
</dbReference>
<keyword evidence="2" id="KW-1185">Reference proteome</keyword>
<dbReference type="RefSeq" id="WP_213518307.1">
    <property type="nucleotide sequence ID" value="NZ_BOSE01000007.1"/>
</dbReference>
<evidence type="ECO:0000313" key="1">
    <source>
        <dbReference type="EMBL" id="GIP18038.1"/>
    </source>
</evidence>
<gene>
    <name evidence="1" type="ORF">J40TS1_36800</name>
</gene>
<proteinExistence type="predicted"/>
<evidence type="ECO:0000313" key="2">
    <source>
        <dbReference type="Proteomes" id="UP000683139"/>
    </source>
</evidence>
<protein>
    <submittedName>
        <fullName evidence="1">Uncharacterized protein</fullName>
    </submittedName>
</protein>
<organism evidence="1 2">
    <name type="scientific">Paenibacillus montaniterrae</name>
    <dbReference type="NCBI Taxonomy" id="429341"/>
    <lineage>
        <taxon>Bacteria</taxon>
        <taxon>Bacillati</taxon>
        <taxon>Bacillota</taxon>
        <taxon>Bacilli</taxon>
        <taxon>Bacillales</taxon>
        <taxon>Paenibacillaceae</taxon>
        <taxon>Paenibacillus</taxon>
    </lineage>
</organism>
<sequence length="51" mass="6068">MLNTILLLIAIVLLLRINFKLGKVEPRDYVAEALERDRRNRERETTTRKES</sequence>
<name>A0A920D009_9BACL</name>
<comment type="caution">
    <text evidence="1">The sequence shown here is derived from an EMBL/GenBank/DDBJ whole genome shotgun (WGS) entry which is preliminary data.</text>
</comment>
<reference evidence="1" key="1">
    <citation type="submission" date="2021-03" db="EMBL/GenBank/DDBJ databases">
        <title>Antimicrobial resistance genes in bacteria isolated from Japanese honey, and their potential for conferring macrolide and lincosamide resistance in the American foulbrood pathogen Paenibacillus larvae.</title>
        <authorList>
            <person name="Okamoto M."/>
            <person name="Kumagai M."/>
            <person name="Kanamori H."/>
            <person name="Takamatsu D."/>
        </authorList>
    </citation>
    <scope>NUCLEOTIDE SEQUENCE</scope>
    <source>
        <strain evidence="1">J40TS1</strain>
    </source>
</reference>
<dbReference type="AlphaFoldDB" id="A0A920D009"/>
<accession>A0A920D009</accession>